<evidence type="ECO:0000313" key="2">
    <source>
        <dbReference type="EMBL" id="TES49337.1"/>
    </source>
</evidence>
<dbReference type="InterPro" id="IPR034660">
    <property type="entry name" value="DinB/YfiT-like"/>
</dbReference>
<dbReference type="RefSeq" id="WP_055737110.1">
    <property type="nucleotide sequence ID" value="NZ_LDIM01000006.1"/>
</dbReference>
<dbReference type="InterPro" id="IPR024775">
    <property type="entry name" value="DinB-like"/>
</dbReference>
<sequence length="154" mass="18103">MSVKELILLQLGVIHNQKSWFVPLTHALENVSEHEAKWTPNDESNSIWGIVNHLIFYNFRYLERFKNSHTTFEPVDSIAHTFERETTSWAETRNHIDQLLSEWREAVQKSELEDFSEAVTEYLTLLTLHNAYHIGQIVTIRKQQGTWPTELGVR</sequence>
<name>A0A4Y7WLW9_9BACI</name>
<dbReference type="SUPFAM" id="SSF109854">
    <property type="entry name" value="DinB/YfiT-like putative metalloenzymes"/>
    <property type="match status" value="1"/>
</dbReference>
<feature type="domain" description="DinB-like" evidence="1">
    <location>
        <begin position="24"/>
        <end position="137"/>
    </location>
</feature>
<proteinExistence type="predicted"/>
<dbReference type="Gene3D" id="1.20.120.450">
    <property type="entry name" value="dinb family like domain"/>
    <property type="match status" value="1"/>
</dbReference>
<dbReference type="EMBL" id="SNUX01000002">
    <property type="protein sequence ID" value="TES49337.1"/>
    <property type="molecule type" value="Genomic_DNA"/>
</dbReference>
<reference evidence="2 3" key="1">
    <citation type="submission" date="2019-03" db="EMBL/GenBank/DDBJ databases">
        <authorList>
            <person name="Liu G."/>
        </authorList>
    </citation>
    <scope>NUCLEOTIDE SEQUENCE [LARGE SCALE GENOMIC DNA]</scope>
    <source>
        <strain evidence="2 3">DSM 19099</strain>
    </source>
</reference>
<evidence type="ECO:0000259" key="1">
    <source>
        <dbReference type="Pfam" id="PF12867"/>
    </source>
</evidence>
<dbReference type="Proteomes" id="UP000298210">
    <property type="component" value="Unassembled WGS sequence"/>
</dbReference>
<evidence type="ECO:0000313" key="3">
    <source>
        <dbReference type="Proteomes" id="UP000298210"/>
    </source>
</evidence>
<accession>A0A4Y7WLW9</accession>
<organism evidence="2 3">
    <name type="scientific">Shouchella lehensis</name>
    <dbReference type="NCBI Taxonomy" id="300825"/>
    <lineage>
        <taxon>Bacteria</taxon>
        <taxon>Bacillati</taxon>
        <taxon>Bacillota</taxon>
        <taxon>Bacilli</taxon>
        <taxon>Bacillales</taxon>
        <taxon>Bacillaceae</taxon>
        <taxon>Shouchella</taxon>
    </lineage>
</organism>
<dbReference type="Pfam" id="PF12867">
    <property type="entry name" value="DinB_2"/>
    <property type="match status" value="1"/>
</dbReference>
<gene>
    <name evidence="2" type="ORF">E2L03_07645</name>
</gene>
<protein>
    <submittedName>
        <fullName evidence="2">DinB family protein</fullName>
    </submittedName>
</protein>
<dbReference type="AlphaFoldDB" id="A0A4Y7WLW9"/>
<comment type="caution">
    <text evidence="2">The sequence shown here is derived from an EMBL/GenBank/DDBJ whole genome shotgun (WGS) entry which is preliminary data.</text>
</comment>